<feature type="transmembrane region" description="Helical" evidence="2">
    <location>
        <begin position="76"/>
        <end position="94"/>
    </location>
</feature>
<evidence type="ECO:0000256" key="1">
    <source>
        <dbReference type="SAM" id="MobiDB-lite"/>
    </source>
</evidence>
<dbReference type="RefSeq" id="WP_193637161.1">
    <property type="nucleotide sequence ID" value="NZ_JADCSA010000003.1"/>
</dbReference>
<comment type="caution">
    <text evidence="3">The sequence shown here is derived from an EMBL/GenBank/DDBJ whole genome shotgun (WGS) entry which is preliminary data.</text>
</comment>
<keyword evidence="2" id="KW-1133">Transmembrane helix</keyword>
<gene>
    <name evidence="3" type="ORF">IEQ44_04115</name>
</gene>
<dbReference type="Proteomes" id="UP000756387">
    <property type="component" value="Unassembled WGS sequence"/>
</dbReference>
<organism evidence="3 4">
    <name type="scientific">Nocardioides malaquae</name>
    <dbReference type="NCBI Taxonomy" id="2773426"/>
    <lineage>
        <taxon>Bacteria</taxon>
        <taxon>Bacillati</taxon>
        <taxon>Actinomycetota</taxon>
        <taxon>Actinomycetes</taxon>
        <taxon>Propionibacteriales</taxon>
        <taxon>Nocardioidaceae</taxon>
        <taxon>Nocardioides</taxon>
    </lineage>
</organism>
<name>A0ABR9RQI7_9ACTN</name>
<proteinExistence type="predicted"/>
<feature type="compositionally biased region" description="Low complexity" evidence="1">
    <location>
        <begin position="12"/>
        <end position="29"/>
    </location>
</feature>
<feature type="region of interest" description="Disordered" evidence="1">
    <location>
        <begin position="1"/>
        <end position="34"/>
    </location>
</feature>
<evidence type="ECO:0008006" key="5">
    <source>
        <dbReference type="Google" id="ProtNLM"/>
    </source>
</evidence>
<evidence type="ECO:0000256" key="2">
    <source>
        <dbReference type="SAM" id="Phobius"/>
    </source>
</evidence>
<keyword evidence="4" id="KW-1185">Reference proteome</keyword>
<keyword evidence="2" id="KW-0812">Transmembrane</keyword>
<evidence type="ECO:0000313" key="3">
    <source>
        <dbReference type="EMBL" id="MBE7323833.1"/>
    </source>
</evidence>
<evidence type="ECO:0000313" key="4">
    <source>
        <dbReference type="Proteomes" id="UP000756387"/>
    </source>
</evidence>
<feature type="transmembrane region" description="Helical" evidence="2">
    <location>
        <begin position="227"/>
        <end position="244"/>
    </location>
</feature>
<feature type="transmembrane region" description="Helical" evidence="2">
    <location>
        <begin position="203"/>
        <end position="221"/>
    </location>
</feature>
<sequence length="247" mass="25369">MQTTDPGSPVDPSTTPPAHAAALPAVPSSGATGSAGPATRVALTMAALSLAAYPVLRPYGPETGPEGAADLASQAWVASHLFGMVGFVALAVALRTGTGRSPFWVGPWAGQPTRNAAWARATETRGWLAAVLLLPYYGAEAYGLQAVAQHAVGTGRWDVLEVADSFRYAPVPITTFTLGLLALVLVGGRLVHGLWAAGTTVRAGAVLACVTLATYLPQFFLPPAGRIAHGLVLAAGLLLVAYGPRRR</sequence>
<accession>A0ABR9RQI7</accession>
<feature type="transmembrane region" description="Helical" evidence="2">
    <location>
        <begin position="168"/>
        <end position="191"/>
    </location>
</feature>
<protein>
    <recommendedName>
        <fullName evidence="5">DUF4386 family protein</fullName>
    </recommendedName>
</protein>
<keyword evidence="2" id="KW-0472">Membrane</keyword>
<reference evidence="3 4" key="1">
    <citation type="submission" date="2020-10" db="EMBL/GenBank/DDBJ databases">
        <title>Nocardioides sp. isolated from sludge.</title>
        <authorList>
            <person name="Zhang X."/>
        </authorList>
    </citation>
    <scope>NUCLEOTIDE SEQUENCE [LARGE SCALE GENOMIC DNA]</scope>
    <source>
        <strain evidence="3 4">Y6</strain>
    </source>
</reference>
<dbReference type="EMBL" id="JADCSA010000003">
    <property type="protein sequence ID" value="MBE7323833.1"/>
    <property type="molecule type" value="Genomic_DNA"/>
</dbReference>
<feature type="transmembrane region" description="Helical" evidence="2">
    <location>
        <begin position="127"/>
        <end position="148"/>
    </location>
</feature>